<protein>
    <recommendedName>
        <fullName evidence="4">Glycine zipper family protein</fullName>
    </recommendedName>
</protein>
<keyword evidence="1" id="KW-0732">Signal</keyword>
<feature type="chain" id="PRO_5022858924" description="Glycine zipper family protein" evidence="1">
    <location>
        <begin position="22"/>
        <end position="162"/>
    </location>
</feature>
<sequence length="162" mass="15930">MNSIKTTAAALGACLILSACFGGGSQTTTNVTAMNGLSSVASASARQPTKADLGQSCAALDAELTTLYAQAGEIDRAERARSRRAGLTLGLLDAGLSVAGAGALTKAGSVQAIRNVGTATALAGSATAATGGASVDPQAYNRMLAISERAAVLERAKVAKGC</sequence>
<geneLocation type="plasmid" evidence="2 3">
    <name>p1</name>
</geneLocation>
<evidence type="ECO:0008006" key="4">
    <source>
        <dbReference type="Google" id="ProtNLM"/>
    </source>
</evidence>
<reference evidence="2 3" key="1">
    <citation type="submission" date="2019-09" db="EMBL/GenBank/DDBJ databases">
        <title>Novel bacterium SH-1.</title>
        <authorList>
            <person name="Kim Y.-S."/>
            <person name="Kim K.-H."/>
        </authorList>
    </citation>
    <scope>NUCLEOTIDE SEQUENCE [LARGE SCALE GENOMIC DNA]</scope>
    <source>
        <strain evidence="2 3">SH-1</strain>
        <plasmid evidence="2 3">p1</plasmid>
    </source>
</reference>
<name>A0A5C2H9F2_9RHOB</name>
<evidence type="ECO:0000313" key="2">
    <source>
        <dbReference type="EMBL" id="QEP30419.1"/>
    </source>
</evidence>
<accession>A0A5C2H9F2</accession>
<dbReference type="Proteomes" id="UP000237655">
    <property type="component" value="Plasmid p1"/>
</dbReference>
<keyword evidence="3" id="KW-1185">Reference proteome</keyword>
<dbReference type="PROSITE" id="PS51257">
    <property type="entry name" value="PROKAR_LIPOPROTEIN"/>
    <property type="match status" value="1"/>
</dbReference>
<dbReference type="KEGG" id="thas:C6Y53_19575"/>
<dbReference type="EMBL" id="CP043619">
    <property type="protein sequence ID" value="QEP30419.1"/>
    <property type="molecule type" value="Genomic_DNA"/>
</dbReference>
<evidence type="ECO:0000256" key="1">
    <source>
        <dbReference type="SAM" id="SignalP"/>
    </source>
</evidence>
<organism evidence="2 3">
    <name type="scientific">Pukyongiella litopenaei</name>
    <dbReference type="NCBI Taxonomy" id="2605946"/>
    <lineage>
        <taxon>Bacteria</taxon>
        <taxon>Pseudomonadati</taxon>
        <taxon>Pseudomonadota</taxon>
        <taxon>Alphaproteobacteria</taxon>
        <taxon>Rhodobacterales</taxon>
        <taxon>Paracoccaceae</taxon>
        <taxon>Pukyongiella</taxon>
    </lineage>
</organism>
<dbReference type="RefSeq" id="WP_149615634.1">
    <property type="nucleotide sequence ID" value="NZ_CP043619.1"/>
</dbReference>
<dbReference type="AlphaFoldDB" id="A0A5C2H9F2"/>
<keyword evidence="2" id="KW-0614">Plasmid</keyword>
<gene>
    <name evidence="2" type="ORF">C6Y53_19575</name>
</gene>
<feature type="signal peptide" evidence="1">
    <location>
        <begin position="1"/>
        <end position="21"/>
    </location>
</feature>
<evidence type="ECO:0000313" key="3">
    <source>
        <dbReference type="Proteomes" id="UP000237655"/>
    </source>
</evidence>
<proteinExistence type="predicted"/>